<evidence type="ECO:0000313" key="3">
    <source>
        <dbReference type="EMBL" id="QKW50545.1"/>
    </source>
</evidence>
<dbReference type="Pfam" id="PF01547">
    <property type="entry name" value="SBP_bac_1"/>
    <property type="match status" value="1"/>
</dbReference>
<keyword evidence="4" id="KW-1185">Reference proteome</keyword>
<dbReference type="PANTHER" id="PTHR43649:SF30">
    <property type="entry name" value="ABC TRANSPORTER SUBSTRATE-BINDING PROTEIN"/>
    <property type="match status" value="1"/>
</dbReference>
<dbReference type="EMBL" id="CP054929">
    <property type="protein sequence ID" value="QKW50545.1"/>
    <property type="molecule type" value="Genomic_DNA"/>
</dbReference>
<dbReference type="Gene3D" id="3.40.190.10">
    <property type="entry name" value="Periplasmic binding protein-like II"/>
    <property type="match status" value="2"/>
</dbReference>
<dbReference type="SUPFAM" id="SSF53850">
    <property type="entry name" value="Periplasmic binding protein-like II"/>
    <property type="match status" value="1"/>
</dbReference>
<dbReference type="Proteomes" id="UP000509303">
    <property type="component" value="Chromosome"/>
</dbReference>
<keyword evidence="2" id="KW-0732">Signal</keyword>
<sequence length="425" mass="46620">MQRRRFLSLTAAGAATAAVTPTLAACGADSGSGDVRLKLVAADYGDTSTNSSLNYWGDLARAFETKHSNIKIDVNVFGWADIDKKVAQMIDSGDTPDLVQFGTYADFAAKGMLYRADQILSVRTQASFPTAITRAGEVKRVQYAMPFGASTRLLFYNKKLFSEAGVLKPPTDWDELQAAAEKLKAIGVKYPYALPLGREEAQAETLIWLLSGGGGYTDGYGSYMLDSPENVETLEWLRDELVGKGLTGPTAPGKLNRQDAFNAFTRGEVGMLNGHPTLMQQVVGHRIEYDVAPLPGRDGPASTTMGVADWMMAFKKNGHRKEIGEFLDFVYSEPNVVEFCAKYRLLPVTTEASDTMRRNDEYKSLWQFLDGLETAQFYPFDKTSWAKVNQKLRDSVGTMVAKGGDPSTALGEIQRAADATENEER</sequence>
<gene>
    <name evidence="3" type="ORF">HUT08_14515</name>
</gene>
<dbReference type="PANTHER" id="PTHR43649">
    <property type="entry name" value="ARABINOSE-BINDING PROTEIN-RELATED"/>
    <property type="match status" value="1"/>
</dbReference>
<dbReference type="PROSITE" id="PS51318">
    <property type="entry name" value="TAT"/>
    <property type="match status" value="1"/>
</dbReference>
<name>A0A7H8N7Z0_9ACTN</name>
<dbReference type="InterPro" id="IPR006311">
    <property type="entry name" value="TAT_signal"/>
</dbReference>
<dbReference type="InterPro" id="IPR050490">
    <property type="entry name" value="Bact_solute-bd_prot1"/>
</dbReference>
<dbReference type="InterPro" id="IPR006059">
    <property type="entry name" value="SBP"/>
</dbReference>
<evidence type="ECO:0000313" key="4">
    <source>
        <dbReference type="Proteomes" id="UP000509303"/>
    </source>
</evidence>
<feature type="signal peptide" evidence="2">
    <location>
        <begin position="1"/>
        <end position="24"/>
    </location>
</feature>
<organism evidence="3 4">
    <name type="scientific">Streptomyces buecherae</name>
    <dbReference type="NCBI Taxonomy" id="2763006"/>
    <lineage>
        <taxon>Bacteria</taxon>
        <taxon>Bacillati</taxon>
        <taxon>Actinomycetota</taxon>
        <taxon>Actinomycetes</taxon>
        <taxon>Kitasatosporales</taxon>
        <taxon>Streptomycetaceae</taxon>
        <taxon>Streptomyces</taxon>
    </lineage>
</organism>
<feature type="region of interest" description="Disordered" evidence="1">
    <location>
        <begin position="403"/>
        <end position="425"/>
    </location>
</feature>
<feature type="chain" id="PRO_5029022552" evidence="2">
    <location>
        <begin position="25"/>
        <end position="425"/>
    </location>
</feature>
<protein>
    <submittedName>
        <fullName evidence="3">Extracellular solute-binding protein</fullName>
    </submittedName>
</protein>
<evidence type="ECO:0000256" key="1">
    <source>
        <dbReference type="SAM" id="MobiDB-lite"/>
    </source>
</evidence>
<dbReference type="PROSITE" id="PS51257">
    <property type="entry name" value="PROKAR_LIPOPROTEIN"/>
    <property type="match status" value="1"/>
</dbReference>
<proteinExistence type="predicted"/>
<reference evidence="3 4" key="1">
    <citation type="submission" date="2020-06" db="EMBL/GenBank/DDBJ databases">
        <title>Genome mining for natural products.</title>
        <authorList>
            <person name="Zhang B."/>
            <person name="Shi J."/>
            <person name="Ge H."/>
        </authorList>
    </citation>
    <scope>NUCLEOTIDE SEQUENCE [LARGE SCALE GENOMIC DNA]</scope>
    <source>
        <strain evidence="3 4">NA00687</strain>
    </source>
</reference>
<evidence type="ECO:0000256" key="2">
    <source>
        <dbReference type="SAM" id="SignalP"/>
    </source>
</evidence>
<dbReference type="AlphaFoldDB" id="A0A7H8N7Z0"/>
<accession>A0A7H8N7Z0</accession>